<dbReference type="AlphaFoldDB" id="A0A517T4Y7"/>
<sequence>MSIKPSSSTSPAESKRRCTVTLYWLGSWLRDEKHFPLVIPAKAGIPFGVDCGVNHSQNKSRDSMKRINCGARPQVVLSARFYLGEVVAIQQPSVMAACNCLCCCSKNRTGKNYRGIEARTRHPSLPHPRNQRRQLSTQGRPTQTPKENQRVTVEPEREGLLISPH</sequence>
<dbReference type="KEGG" id="chya:V22_06510"/>
<evidence type="ECO:0000256" key="1">
    <source>
        <dbReference type="SAM" id="MobiDB-lite"/>
    </source>
</evidence>
<proteinExistence type="predicted"/>
<feature type="compositionally biased region" description="Basic residues" evidence="1">
    <location>
        <begin position="121"/>
        <end position="132"/>
    </location>
</feature>
<dbReference type="EMBL" id="CP036316">
    <property type="protein sequence ID" value="QDT63430.1"/>
    <property type="molecule type" value="Genomic_DNA"/>
</dbReference>
<gene>
    <name evidence="2" type="ORF">V22_06510</name>
</gene>
<keyword evidence="3" id="KW-1185">Reference proteome</keyword>
<name>A0A517T4Y7_9PLAN</name>
<dbReference type="Proteomes" id="UP000319976">
    <property type="component" value="Chromosome"/>
</dbReference>
<feature type="compositionally biased region" description="Basic and acidic residues" evidence="1">
    <location>
        <begin position="147"/>
        <end position="159"/>
    </location>
</feature>
<evidence type="ECO:0000313" key="2">
    <source>
        <dbReference type="EMBL" id="QDT63430.1"/>
    </source>
</evidence>
<reference evidence="2 3" key="1">
    <citation type="submission" date="2019-02" db="EMBL/GenBank/DDBJ databases">
        <title>Deep-cultivation of Planctomycetes and their phenomic and genomic characterization uncovers novel biology.</title>
        <authorList>
            <person name="Wiegand S."/>
            <person name="Jogler M."/>
            <person name="Boedeker C."/>
            <person name="Pinto D."/>
            <person name="Vollmers J."/>
            <person name="Rivas-Marin E."/>
            <person name="Kohn T."/>
            <person name="Peeters S.H."/>
            <person name="Heuer A."/>
            <person name="Rast P."/>
            <person name="Oberbeckmann S."/>
            <person name="Bunk B."/>
            <person name="Jeske O."/>
            <person name="Meyerdierks A."/>
            <person name="Storesund J.E."/>
            <person name="Kallscheuer N."/>
            <person name="Luecker S."/>
            <person name="Lage O.M."/>
            <person name="Pohl T."/>
            <person name="Merkel B.J."/>
            <person name="Hornburger P."/>
            <person name="Mueller R.-W."/>
            <person name="Bruemmer F."/>
            <person name="Labrenz M."/>
            <person name="Spormann A.M."/>
            <person name="Op den Camp H."/>
            <person name="Overmann J."/>
            <person name="Amann R."/>
            <person name="Jetten M.S.M."/>
            <person name="Mascher T."/>
            <person name="Medema M.H."/>
            <person name="Devos D.P."/>
            <person name="Kaster A.-K."/>
            <person name="Ovreas L."/>
            <person name="Rohde M."/>
            <person name="Galperin M.Y."/>
            <person name="Jogler C."/>
        </authorList>
    </citation>
    <scope>NUCLEOTIDE SEQUENCE [LARGE SCALE GENOMIC DNA]</scope>
    <source>
        <strain evidence="2 3">V22</strain>
    </source>
</reference>
<evidence type="ECO:0000313" key="3">
    <source>
        <dbReference type="Proteomes" id="UP000319976"/>
    </source>
</evidence>
<feature type="region of interest" description="Disordered" evidence="1">
    <location>
        <begin position="116"/>
        <end position="165"/>
    </location>
</feature>
<protein>
    <submittedName>
        <fullName evidence="2">Uncharacterized protein</fullName>
    </submittedName>
</protein>
<accession>A0A517T4Y7</accession>
<feature type="compositionally biased region" description="Polar residues" evidence="1">
    <location>
        <begin position="133"/>
        <end position="146"/>
    </location>
</feature>
<organism evidence="2 3">
    <name type="scientific">Calycomorphotria hydatis</name>
    <dbReference type="NCBI Taxonomy" id="2528027"/>
    <lineage>
        <taxon>Bacteria</taxon>
        <taxon>Pseudomonadati</taxon>
        <taxon>Planctomycetota</taxon>
        <taxon>Planctomycetia</taxon>
        <taxon>Planctomycetales</taxon>
        <taxon>Planctomycetaceae</taxon>
        <taxon>Calycomorphotria</taxon>
    </lineage>
</organism>